<protein>
    <recommendedName>
        <fullName evidence="2">DUF7727 domain-containing protein</fullName>
    </recommendedName>
</protein>
<feature type="transmembrane region" description="Helical" evidence="1">
    <location>
        <begin position="67"/>
        <end position="86"/>
    </location>
</feature>
<feature type="transmembrane region" description="Helical" evidence="1">
    <location>
        <begin position="98"/>
        <end position="116"/>
    </location>
</feature>
<dbReference type="GeneID" id="19199609"/>
<keyword evidence="1" id="KW-1133">Transmembrane helix</keyword>
<organism evidence="3 4">
    <name type="scientific">Coniophora puteana (strain RWD-64-598)</name>
    <name type="common">Brown rot fungus</name>
    <dbReference type="NCBI Taxonomy" id="741705"/>
    <lineage>
        <taxon>Eukaryota</taxon>
        <taxon>Fungi</taxon>
        <taxon>Dikarya</taxon>
        <taxon>Basidiomycota</taxon>
        <taxon>Agaricomycotina</taxon>
        <taxon>Agaricomycetes</taxon>
        <taxon>Agaricomycetidae</taxon>
        <taxon>Boletales</taxon>
        <taxon>Coniophorineae</taxon>
        <taxon>Coniophoraceae</taxon>
        <taxon>Coniophora</taxon>
    </lineage>
</organism>
<dbReference type="Pfam" id="PF24853">
    <property type="entry name" value="DUF7727"/>
    <property type="match status" value="1"/>
</dbReference>
<evidence type="ECO:0000259" key="2">
    <source>
        <dbReference type="Pfam" id="PF24853"/>
    </source>
</evidence>
<dbReference type="AlphaFoldDB" id="A0A5M3MVL3"/>
<reference evidence="4" key="1">
    <citation type="journal article" date="2012" name="Science">
        <title>The Paleozoic origin of enzymatic lignin decomposition reconstructed from 31 fungal genomes.</title>
        <authorList>
            <person name="Floudas D."/>
            <person name="Binder M."/>
            <person name="Riley R."/>
            <person name="Barry K."/>
            <person name="Blanchette R.A."/>
            <person name="Henrissat B."/>
            <person name="Martinez A.T."/>
            <person name="Otillar R."/>
            <person name="Spatafora J.W."/>
            <person name="Yadav J.S."/>
            <person name="Aerts A."/>
            <person name="Benoit I."/>
            <person name="Boyd A."/>
            <person name="Carlson A."/>
            <person name="Copeland A."/>
            <person name="Coutinho P.M."/>
            <person name="de Vries R.P."/>
            <person name="Ferreira P."/>
            <person name="Findley K."/>
            <person name="Foster B."/>
            <person name="Gaskell J."/>
            <person name="Glotzer D."/>
            <person name="Gorecki P."/>
            <person name="Heitman J."/>
            <person name="Hesse C."/>
            <person name="Hori C."/>
            <person name="Igarashi K."/>
            <person name="Jurgens J.A."/>
            <person name="Kallen N."/>
            <person name="Kersten P."/>
            <person name="Kohler A."/>
            <person name="Kuees U."/>
            <person name="Kumar T.K.A."/>
            <person name="Kuo A."/>
            <person name="LaButti K."/>
            <person name="Larrondo L.F."/>
            <person name="Lindquist E."/>
            <person name="Ling A."/>
            <person name="Lombard V."/>
            <person name="Lucas S."/>
            <person name="Lundell T."/>
            <person name="Martin R."/>
            <person name="McLaughlin D.J."/>
            <person name="Morgenstern I."/>
            <person name="Morin E."/>
            <person name="Murat C."/>
            <person name="Nagy L.G."/>
            <person name="Nolan M."/>
            <person name="Ohm R.A."/>
            <person name="Patyshakuliyeva A."/>
            <person name="Rokas A."/>
            <person name="Ruiz-Duenas F.J."/>
            <person name="Sabat G."/>
            <person name="Salamov A."/>
            <person name="Samejima M."/>
            <person name="Schmutz J."/>
            <person name="Slot J.C."/>
            <person name="St John F."/>
            <person name="Stenlid J."/>
            <person name="Sun H."/>
            <person name="Sun S."/>
            <person name="Syed K."/>
            <person name="Tsang A."/>
            <person name="Wiebenga A."/>
            <person name="Young D."/>
            <person name="Pisabarro A."/>
            <person name="Eastwood D.C."/>
            <person name="Martin F."/>
            <person name="Cullen D."/>
            <person name="Grigoriev I.V."/>
            <person name="Hibbett D.S."/>
        </authorList>
    </citation>
    <scope>NUCLEOTIDE SEQUENCE [LARGE SCALE GENOMIC DNA]</scope>
    <source>
        <strain evidence="4">RWD-64-598 SS2</strain>
    </source>
</reference>
<keyword evidence="1" id="KW-0472">Membrane</keyword>
<comment type="caution">
    <text evidence="3">The sequence shown here is derived from an EMBL/GenBank/DDBJ whole genome shotgun (WGS) entry which is preliminary data.</text>
</comment>
<evidence type="ECO:0000256" key="1">
    <source>
        <dbReference type="SAM" id="Phobius"/>
    </source>
</evidence>
<feature type="transmembrane region" description="Helical" evidence="1">
    <location>
        <begin position="12"/>
        <end position="30"/>
    </location>
</feature>
<dbReference type="RefSeq" id="XP_007766922.1">
    <property type="nucleotide sequence ID" value="XM_007768732.1"/>
</dbReference>
<evidence type="ECO:0000313" key="3">
    <source>
        <dbReference type="EMBL" id="EIW83057.1"/>
    </source>
</evidence>
<name>A0A5M3MVL3_CONPW</name>
<accession>A0A5M3MVL3</accession>
<dbReference type="PANTHER" id="PTHR40629:SF1">
    <property type="entry name" value="PRO41 PROTEIN"/>
    <property type="match status" value="1"/>
</dbReference>
<feature type="domain" description="DUF7727" evidence="2">
    <location>
        <begin position="1"/>
        <end position="140"/>
    </location>
</feature>
<dbReference type="OrthoDB" id="2110422at2759"/>
<dbReference type="PANTHER" id="PTHR40629">
    <property type="entry name" value="PRO41 PROTEIN"/>
    <property type="match status" value="1"/>
</dbReference>
<gene>
    <name evidence="3" type="ORF">CONPUDRAFT_121394</name>
</gene>
<keyword evidence="1" id="KW-0812">Transmembrane</keyword>
<dbReference type="Proteomes" id="UP000053558">
    <property type="component" value="Unassembled WGS sequence"/>
</dbReference>
<proteinExistence type="predicted"/>
<dbReference type="KEGG" id="cput:CONPUDRAFT_121394"/>
<dbReference type="OMA" id="AYFWAYS"/>
<dbReference type="InterPro" id="IPR056144">
    <property type="entry name" value="DUF7727"/>
</dbReference>
<keyword evidence="4" id="KW-1185">Reference proteome</keyword>
<sequence>MGNLVWHDLSRLIAITASLYTVWSGYWGLFYRKFFWDFVGGILRNPGGLQPSPKVIGFINVIVKAPVIQILAMIVGLGLLALEWPLPLFKGTAIHRSMPLRIIILLVQASLTVLYYQGTNAALYSLIAAGAYTRAIMLNETYEEAKSNRGQTGAA</sequence>
<dbReference type="EMBL" id="JH711576">
    <property type="protein sequence ID" value="EIW83057.1"/>
    <property type="molecule type" value="Genomic_DNA"/>
</dbReference>
<evidence type="ECO:0000313" key="4">
    <source>
        <dbReference type="Proteomes" id="UP000053558"/>
    </source>
</evidence>